<dbReference type="EMBL" id="MK500502">
    <property type="protein sequence ID" value="QBK90899.1"/>
    <property type="molecule type" value="Genomic_DNA"/>
</dbReference>
<sequence length="148" mass="16692">MDNLRQSSQKGISIFHQEKVDPFILQFQYLKIEIIDDPKMIQAFKSLYPEGKTGSYDLASAILLYYLLHPKSPPIKKKVVSVTGENNLDQFWGTEILDGYDEDSGQPNCNFGAIMSPSMLNSFHNTRATPVCSSSIINKWKSVADNQN</sequence>
<proteinExistence type="predicted"/>
<reference evidence="1" key="1">
    <citation type="journal article" date="2019" name="MBio">
        <title>Virus Genomes from Deep Sea Sediments Expand the Ocean Megavirome and Support Independent Origins of Viral Gigantism.</title>
        <authorList>
            <person name="Backstrom D."/>
            <person name="Yutin N."/>
            <person name="Jorgensen S.L."/>
            <person name="Dharamshi J."/>
            <person name="Homa F."/>
            <person name="Zaremba-Niedwiedzka K."/>
            <person name="Spang A."/>
            <person name="Wolf Y.I."/>
            <person name="Koonin E.V."/>
            <person name="Ettema T.J."/>
        </authorList>
    </citation>
    <scope>NUCLEOTIDE SEQUENCE</scope>
</reference>
<protein>
    <submittedName>
        <fullName evidence="1">Uncharacterized protein</fullName>
    </submittedName>
</protein>
<name>A0A481Z6Y4_9VIRU</name>
<gene>
    <name evidence="1" type="ORF">LCPAC201_02000</name>
</gene>
<accession>A0A481Z6Y4</accession>
<evidence type="ECO:0000313" key="1">
    <source>
        <dbReference type="EMBL" id="QBK90899.1"/>
    </source>
</evidence>
<organism evidence="1">
    <name type="scientific">Pithovirus LCPAC201</name>
    <dbReference type="NCBI Taxonomy" id="2506591"/>
    <lineage>
        <taxon>Viruses</taxon>
        <taxon>Pithoviruses</taxon>
    </lineage>
</organism>